<evidence type="ECO:0000259" key="6">
    <source>
        <dbReference type="SMART" id="SM00499"/>
    </source>
</evidence>
<dbReference type="AlphaFoldDB" id="A0AAQ3S041"/>
<dbReference type="SUPFAM" id="SSF47699">
    <property type="entry name" value="Bifunctional inhibitor/lipid-transfer protein/seed storage 2S albumin"/>
    <property type="match status" value="1"/>
</dbReference>
<feature type="transmembrane region" description="Helical" evidence="4">
    <location>
        <begin position="130"/>
        <end position="149"/>
    </location>
</feature>
<proteinExistence type="inferred from homology"/>
<feature type="domain" description="Bifunctional inhibitor/plant lipid transfer protein/seed storage helical" evidence="6">
    <location>
        <begin position="35"/>
        <end position="95"/>
    </location>
</feature>
<evidence type="ECO:0000256" key="1">
    <source>
        <dbReference type="ARBA" id="ARBA00004613"/>
    </source>
</evidence>
<dbReference type="GO" id="GO:0005576">
    <property type="term" value="C:extracellular region"/>
    <property type="evidence" value="ECO:0007669"/>
    <property type="project" value="UniProtKB-SubCell"/>
</dbReference>
<accession>A0AAQ3S041</accession>
<dbReference type="SMART" id="SM00499">
    <property type="entry name" value="AAI"/>
    <property type="match status" value="1"/>
</dbReference>
<comment type="similarity">
    <text evidence="3">Belongs to the A9/FIL1 family.</text>
</comment>
<dbReference type="EMBL" id="CP144697">
    <property type="protein sequence ID" value="WVZ14379.1"/>
    <property type="molecule type" value="Genomic_DNA"/>
</dbReference>
<dbReference type="Proteomes" id="UP001374535">
    <property type="component" value="Chromosome 4"/>
</dbReference>
<keyword evidence="4" id="KW-0472">Membrane</keyword>
<evidence type="ECO:0000256" key="5">
    <source>
        <dbReference type="SAM" id="SignalP"/>
    </source>
</evidence>
<name>A0AAQ3S041_VIGMU</name>
<reference evidence="7 8" key="1">
    <citation type="journal article" date="2023" name="Life. Sci Alliance">
        <title>Evolutionary insights into 3D genome organization and epigenetic landscape of Vigna mungo.</title>
        <authorList>
            <person name="Junaid A."/>
            <person name="Singh B."/>
            <person name="Bhatia S."/>
        </authorList>
    </citation>
    <scope>NUCLEOTIDE SEQUENCE [LARGE SCALE GENOMIC DNA]</scope>
    <source>
        <strain evidence="7">Urdbean</strain>
    </source>
</reference>
<gene>
    <name evidence="7" type="ORF">V8G54_011945</name>
</gene>
<dbReference type="Pfam" id="PF14368">
    <property type="entry name" value="LTP_2"/>
    <property type="match status" value="1"/>
</dbReference>
<protein>
    <recommendedName>
        <fullName evidence="6">Bifunctional inhibitor/plant lipid transfer protein/seed storage helical domain-containing protein</fullName>
    </recommendedName>
</protein>
<keyword evidence="8" id="KW-1185">Reference proteome</keyword>
<organism evidence="7 8">
    <name type="scientific">Vigna mungo</name>
    <name type="common">Black gram</name>
    <name type="synonym">Phaseolus mungo</name>
    <dbReference type="NCBI Taxonomy" id="3915"/>
    <lineage>
        <taxon>Eukaryota</taxon>
        <taxon>Viridiplantae</taxon>
        <taxon>Streptophyta</taxon>
        <taxon>Embryophyta</taxon>
        <taxon>Tracheophyta</taxon>
        <taxon>Spermatophyta</taxon>
        <taxon>Magnoliopsida</taxon>
        <taxon>eudicotyledons</taxon>
        <taxon>Gunneridae</taxon>
        <taxon>Pentapetalae</taxon>
        <taxon>rosids</taxon>
        <taxon>fabids</taxon>
        <taxon>Fabales</taxon>
        <taxon>Fabaceae</taxon>
        <taxon>Papilionoideae</taxon>
        <taxon>50 kb inversion clade</taxon>
        <taxon>NPAAA clade</taxon>
        <taxon>indigoferoid/millettioid clade</taxon>
        <taxon>Phaseoleae</taxon>
        <taxon>Vigna</taxon>
    </lineage>
</organism>
<evidence type="ECO:0000256" key="2">
    <source>
        <dbReference type="ARBA" id="ARBA00022525"/>
    </source>
</evidence>
<keyword evidence="5" id="KW-0732">Signal</keyword>
<evidence type="ECO:0000256" key="3">
    <source>
        <dbReference type="ARBA" id="ARBA00038300"/>
    </source>
</evidence>
<sequence>MAVAAKSVLGCQVALLVLLVVGNVSLMARAQRSACTTELSNLNVCAPFVVPGSSNTRPSATCCNALQAVDRDCLCNTLRIASQLPSQCRLPSVTCGTLLFFFSSTKITFILYDRSLIYLTCVFFFLYDRFNIFFLPIFVHYGYSLILIYRCKLMSI</sequence>
<dbReference type="Gene3D" id="1.10.110.10">
    <property type="entry name" value="Plant lipid-transfer and hydrophobic proteins"/>
    <property type="match status" value="1"/>
</dbReference>
<feature type="signal peptide" evidence="5">
    <location>
        <begin position="1"/>
        <end position="30"/>
    </location>
</feature>
<feature type="chain" id="PRO_5043020230" description="Bifunctional inhibitor/plant lipid transfer protein/seed storage helical domain-containing protein" evidence="5">
    <location>
        <begin position="31"/>
        <end position="156"/>
    </location>
</feature>
<dbReference type="PANTHER" id="PTHR35501">
    <property type="entry name" value="PROTEIN YY1"/>
    <property type="match status" value="1"/>
</dbReference>
<evidence type="ECO:0000313" key="7">
    <source>
        <dbReference type="EMBL" id="WVZ14379.1"/>
    </source>
</evidence>
<evidence type="ECO:0000256" key="4">
    <source>
        <dbReference type="SAM" id="Phobius"/>
    </source>
</evidence>
<keyword evidence="4" id="KW-1133">Transmembrane helix</keyword>
<dbReference type="InterPro" id="IPR016140">
    <property type="entry name" value="Bifunc_inhib/LTP/seed_store"/>
</dbReference>
<dbReference type="PANTHER" id="PTHR35501:SF3">
    <property type="entry name" value="PROTEIN YY1"/>
    <property type="match status" value="1"/>
</dbReference>
<comment type="subcellular location">
    <subcellularLocation>
        <location evidence="1">Secreted</location>
    </subcellularLocation>
</comment>
<keyword evidence="4" id="KW-0812">Transmembrane</keyword>
<keyword evidence="2" id="KW-0964">Secreted</keyword>
<evidence type="ECO:0000313" key="8">
    <source>
        <dbReference type="Proteomes" id="UP001374535"/>
    </source>
</evidence>
<dbReference type="InterPro" id="IPR036312">
    <property type="entry name" value="Bifun_inhib/LTP/seed_sf"/>
</dbReference>